<dbReference type="GO" id="GO:0046857">
    <property type="term" value="F:oxidoreductase activity, acting on other nitrogenous compounds as donors, with NAD or NADP as acceptor"/>
    <property type="evidence" value="ECO:0007669"/>
    <property type="project" value="TreeGrafter"/>
</dbReference>
<dbReference type="GO" id="GO:0046256">
    <property type="term" value="P:2,4,6-trinitrotoluene catabolic process"/>
    <property type="evidence" value="ECO:0007669"/>
    <property type="project" value="TreeGrafter"/>
</dbReference>
<dbReference type="GO" id="GO:0005829">
    <property type="term" value="C:cytosol"/>
    <property type="evidence" value="ECO:0007669"/>
    <property type="project" value="TreeGrafter"/>
</dbReference>
<organism evidence="3 4">
    <name type="scientific">Syntrophobotulus glycolicus (strain DSM 8271 / FlGlyR)</name>
    <dbReference type="NCBI Taxonomy" id="645991"/>
    <lineage>
        <taxon>Bacteria</taxon>
        <taxon>Bacillati</taxon>
        <taxon>Bacillota</taxon>
        <taxon>Clostridia</taxon>
        <taxon>Eubacteriales</taxon>
        <taxon>Desulfitobacteriaceae</taxon>
        <taxon>Syntrophobotulus</taxon>
    </lineage>
</organism>
<dbReference type="PANTHER" id="PTHR23026">
    <property type="entry name" value="NADPH NITROREDUCTASE"/>
    <property type="match status" value="1"/>
</dbReference>
<dbReference type="STRING" id="645991.Sgly_1806"/>
<reference evidence="4" key="2">
    <citation type="submission" date="2011-02" db="EMBL/GenBank/DDBJ databases">
        <title>The complete genome of Syntrophobotulus glycolicus DSM 8271.</title>
        <authorList>
            <person name="Lucas S."/>
            <person name="Copeland A."/>
            <person name="Lapidus A."/>
            <person name="Bruce D."/>
            <person name="Goodwin L."/>
            <person name="Pitluck S."/>
            <person name="Kyrpides N."/>
            <person name="Mavromatis K."/>
            <person name="Pagani I."/>
            <person name="Ivanova N."/>
            <person name="Mikhailova N."/>
            <person name="Chertkov O."/>
            <person name="Held B."/>
            <person name="Detter J.C."/>
            <person name="Tapia R."/>
            <person name="Han C."/>
            <person name="Land M."/>
            <person name="Hauser L."/>
            <person name="Markowitz V."/>
            <person name="Cheng J.-F."/>
            <person name="Hugenholtz P."/>
            <person name="Woyke T."/>
            <person name="Wu D."/>
            <person name="Spring S."/>
            <person name="Schroeder M."/>
            <person name="Brambilla E."/>
            <person name="Klenk H.-P."/>
            <person name="Eisen J.A."/>
        </authorList>
    </citation>
    <scope>NUCLEOTIDE SEQUENCE [LARGE SCALE GENOMIC DNA]</scope>
    <source>
        <strain evidence="4">DSM 8271 / FlGlyR</strain>
    </source>
</reference>
<sequence>MNEVVKAIKNRRSVRKYKPEQINEDILNTIIEAGIFAPSAHNQQPWHFTVIQNKELLQDINLKTRESMLESEVDWIQKMASKTDFKVTYGAPTLIVVSGRKDALAWPADCAAAIQNMLIAAESLNIGSVWLGLLRFYFAREEVKALKIPEGYEPYYGAVFGYKVLEHQQAPKRKMNVVHYIK</sequence>
<name>F0SZL7_SYNGF</name>
<accession>F0SZL7</accession>
<feature type="domain" description="Nitroreductase" evidence="2">
    <location>
        <begin position="8"/>
        <end position="162"/>
    </location>
</feature>
<dbReference type="EMBL" id="CP002547">
    <property type="protein sequence ID" value="ADY56103.1"/>
    <property type="molecule type" value="Genomic_DNA"/>
</dbReference>
<protein>
    <submittedName>
        <fullName evidence="3">Nitroreductase</fullName>
    </submittedName>
</protein>
<dbReference type="Proteomes" id="UP000007488">
    <property type="component" value="Chromosome"/>
</dbReference>
<reference evidence="3 4" key="1">
    <citation type="journal article" date="2011" name="Stand. Genomic Sci.">
        <title>Complete genome sequence of Syntrophobotulus glycolicus type strain (FlGlyR).</title>
        <authorList>
            <person name="Han C."/>
            <person name="Mwirichia R."/>
            <person name="Chertkov O."/>
            <person name="Held B."/>
            <person name="Lapidus A."/>
            <person name="Nolan M."/>
            <person name="Lucas S."/>
            <person name="Hammon N."/>
            <person name="Deshpande S."/>
            <person name="Cheng J.F."/>
            <person name="Tapia R."/>
            <person name="Goodwin L."/>
            <person name="Pitluck S."/>
            <person name="Huntemann M."/>
            <person name="Liolios K."/>
            <person name="Ivanova N."/>
            <person name="Pagani I."/>
            <person name="Mavromatis K."/>
            <person name="Ovchinikova G."/>
            <person name="Pati A."/>
            <person name="Chen A."/>
            <person name="Palaniappan K."/>
            <person name="Land M."/>
            <person name="Hauser L."/>
            <person name="Brambilla E.M."/>
            <person name="Rohde M."/>
            <person name="Spring S."/>
            <person name="Sikorski J."/>
            <person name="Goker M."/>
            <person name="Woyke T."/>
            <person name="Bristow J."/>
            <person name="Eisen J.A."/>
            <person name="Markowitz V."/>
            <person name="Hugenholtz P."/>
            <person name="Kyrpides N.C."/>
            <person name="Klenk H.P."/>
            <person name="Detter J.C."/>
        </authorList>
    </citation>
    <scope>NUCLEOTIDE SEQUENCE [LARGE SCALE GENOMIC DNA]</scope>
    <source>
        <strain evidence="4">DSM 8271 / FlGlyR</strain>
    </source>
</reference>
<evidence type="ECO:0000256" key="1">
    <source>
        <dbReference type="ARBA" id="ARBA00023027"/>
    </source>
</evidence>
<dbReference type="InterPro" id="IPR029479">
    <property type="entry name" value="Nitroreductase"/>
</dbReference>
<dbReference type="InterPro" id="IPR050627">
    <property type="entry name" value="Nitroreductase/BluB"/>
</dbReference>
<dbReference type="AlphaFoldDB" id="F0SZL7"/>
<dbReference type="PANTHER" id="PTHR23026:SF125">
    <property type="entry name" value="OXYGEN-INSENSITIVE NAD(P)H NITROREDUCTASE"/>
    <property type="match status" value="1"/>
</dbReference>
<dbReference type="Gene3D" id="3.40.109.10">
    <property type="entry name" value="NADH Oxidase"/>
    <property type="match status" value="1"/>
</dbReference>
<dbReference type="Pfam" id="PF00881">
    <property type="entry name" value="Nitroreductase"/>
    <property type="match status" value="1"/>
</dbReference>
<gene>
    <name evidence="3" type="ordered locus">Sgly_1806</name>
</gene>
<dbReference type="KEGG" id="sgy:Sgly_1806"/>
<dbReference type="InterPro" id="IPR000415">
    <property type="entry name" value="Nitroreductase-like"/>
</dbReference>
<dbReference type="OrthoDB" id="9812105at2"/>
<keyword evidence="1" id="KW-0520">NAD</keyword>
<dbReference type="HOGENOM" id="CLU_070764_7_0_9"/>
<dbReference type="RefSeq" id="WP_013624971.1">
    <property type="nucleotide sequence ID" value="NC_015172.1"/>
</dbReference>
<dbReference type="SUPFAM" id="SSF55469">
    <property type="entry name" value="FMN-dependent nitroreductase-like"/>
    <property type="match status" value="1"/>
</dbReference>
<evidence type="ECO:0000313" key="3">
    <source>
        <dbReference type="EMBL" id="ADY56103.1"/>
    </source>
</evidence>
<evidence type="ECO:0000259" key="2">
    <source>
        <dbReference type="Pfam" id="PF00881"/>
    </source>
</evidence>
<dbReference type="eggNOG" id="COG0778">
    <property type="taxonomic scope" value="Bacteria"/>
</dbReference>
<evidence type="ECO:0000313" key="4">
    <source>
        <dbReference type="Proteomes" id="UP000007488"/>
    </source>
</evidence>
<keyword evidence="4" id="KW-1185">Reference proteome</keyword>
<proteinExistence type="predicted"/>